<proteinExistence type="predicted"/>
<evidence type="ECO:0000256" key="1">
    <source>
        <dbReference type="SAM" id="MobiDB-lite"/>
    </source>
</evidence>
<dbReference type="AlphaFoldDB" id="A0A2R6XN28"/>
<accession>A0A2R6XN28</accession>
<evidence type="ECO:0000313" key="2">
    <source>
        <dbReference type="EMBL" id="PTQ47515.1"/>
    </source>
</evidence>
<dbReference type="EMBL" id="KZ772680">
    <property type="protein sequence ID" value="PTQ47515.1"/>
    <property type="molecule type" value="Genomic_DNA"/>
</dbReference>
<sequence length="100" mass="11183">MTITISSKFQIECIHLSLSGPTFRPDTALNPLIKKQSTRNLQDKSTRVFQSSFFLCTLNDNRTEGQGKSESHECGRNDPTKMLFIGTRSKGQKCVDVQTG</sequence>
<name>A0A2R6XN28_MARPO</name>
<protein>
    <submittedName>
        <fullName evidence="2">Uncharacterized protein</fullName>
    </submittedName>
</protein>
<evidence type="ECO:0000313" key="3">
    <source>
        <dbReference type="Proteomes" id="UP000244005"/>
    </source>
</evidence>
<reference evidence="3" key="1">
    <citation type="journal article" date="2017" name="Cell">
        <title>Insights into land plant evolution garnered from the Marchantia polymorpha genome.</title>
        <authorList>
            <person name="Bowman J.L."/>
            <person name="Kohchi T."/>
            <person name="Yamato K.T."/>
            <person name="Jenkins J."/>
            <person name="Shu S."/>
            <person name="Ishizaki K."/>
            <person name="Yamaoka S."/>
            <person name="Nishihama R."/>
            <person name="Nakamura Y."/>
            <person name="Berger F."/>
            <person name="Adam C."/>
            <person name="Aki S.S."/>
            <person name="Althoff F."/>
            <person name="Araki T."/>
            <person name="Arteaga-Vazquez M.A."/>
            <person name="Balasubrmanian S."/>
            <person name="Barry K."/>
            <person name="Bauer D."/>
            <person name="Boehm C.R."/>
            <person name="Briginshaw L."/>
            <person name="Caballero-Perez J."/>
            <person name="Catarino B."/>
            <person name="Chen F."/>
            <person name="Chiyoda S."/>
            <person name="Chovatia M."/>
            <person name="Davies K.M."/>
            <person name="Delmans M."/>
            <person name="Demura T."/>
            <person name="Dierschke T."/>
            <person name="Dolan L."/>
            <person name="Dorantes-Acosta A.E."/>
            <person name="Eklund D.M."/>
            <person name="Florent S.N."/>
            <person name="Flores-Sandoval E."/>
            <person name="Fujiyama A."/>
            <person name="Fukuzawa H."/>
            <person name="Galik B."/>
            <person name="Grimanelli D."/>
            <person name="Grimwood J."/>
            <person name="Grossniklaus U."/>
            <person name="Hamada T."/>
            <person name="Haseloff J."/>
            <person name="Hetherington A.J."/>
            <person name="Higo A."/>
            <person name="Hirakawa Y."/>
            <person name="Hundley H.N."/>
            <person name="Ikeda Y."/>
            <person name="Inoue K."/>
            <person name="Inoue S.I."/>
            <person name="Ishida S."/>
            <person name="Jia Q."/>
            <person name="Kakita M."/>
            <person name="Kanazawa T."/>
            <person name="Kawai Y."/>
            <person name="Kawashima T."/>
            <person name="Kennedy M."/>
            <person name="Kinose K."/>
            <person name="Kinoshita T."/>
            <person name="Kohara Y."/>
            <person name="Koide E."/>
            <person name="Komatsu K."/>
            <person name="Kopischke S."/>
            <person name="Kubo M."/>
            <person name="Kyozuka J."/>
            <person name="Lagercrantz U."/>
            <person name="Lin S.S."/>
            <person name="Lindquist E."/>
            <person name="Lipzen A.M."/>
            <person name="Lu C.W."/>
            <person name="De Luna E."/>
            <person name="Martienssen R.A."/>
            <person name="Minamino N."/>
            <person name="Mizutani M."/>
            <person name="Mizutani M."/>
            <person name="Mochizuki N."/>
            <person name="Monte I."/>
            <person name="Mosher R."/>
            <person name="Nagasaki H."/>
            <person name="Nakagami H."/>
            <person name="Naramoto S."/>
            <person name="Nishitani K."/>
            <person name="Ohtani M."/>
            <person name="Okamoto T."/>
            <person name="Okumura M."/>
            <person name="Phillips J."/>
            <person name="Pollak B."/>
            <person name="Reinders A."/>
            <person name="Rovekamp M."/>
            <person name="Sano R."/>
            <person name="Sawa S."/>
            <person name="Schmid M.W."/>
            <person name="Shirakawa M."/>
            <person name="Solano R."/>
            <person name="Spunde A."/>
            <person name="Suetsugu N."/>
            <person name="Sugano S."/>
            <person name="Sugiyama A."/>
            <person name="Sun R."/>
            <person name="Suzuki Y."/>
            <person name="Takenaka M."/>
            <person name="Takezawa D."/>
            <person name="Tomogane H."/>
            <person name="Tsuzuki M."/>
            <person name="Ueda T."/>
            <person name="Umeda M."/>
            <person name="Ward J.M."/>
            <person name="Watanabe Y."/>
            <person name="Yazaki K."/>
            <person name="Yokoyama R."/>
            <person name="Yoshitake Y."/>
            <person name="Yotsui I."/>
            <person name="Zachgo S."/>
            <person name="Schmutz J."/>
        </authorList>
    </citation>
    <scope>NUCLEOTIDE SEQUENCE [LARGE SCALE GENOMIC DNA]</scope>
    <source>
        <strain evidence="3">Tak-1</strain>
    </source>
</reference>
<organism evidence="2 3">
    <name type="scientific">Marchantia polymorpha</name>
    <name type="common">Common liverwort</name>
    <name type="synonym">Marchantia aquatica</name>
    <dbReference type="NCBI Taxonomy" id="3197"/>
    <lineage>
        <taxon>Eukaryota</taxon>
        <taxon>Viridiplantae</taxon>
        <taxon>Streptophyta</taxon>
        <taxon>Embryophyta</taxon>
        <taxon>Marchantiophyta</taxon>
        <taxon>Marchantiopsida</taxon>
        <taxon>Marchantiidae</taxon>
        <taxon>Marchantiales</taxon>
        <taxon>Marchantiaceae</taxon>
        <taxon>Marchantia</taxon>
    </lineage>
</organism>
<feature type="region of interest" description="Disordered" evidence="1">
    <location>
        <begin position="63"/>
        <end position="82"/>
    </location>
</feature>
<feature type="compositionally biased region" description="Basic and acidic residues" evidence="1">
    <location>
        <begin position="63"/>
        <end position="79"/>
    </location>
</feature>
<dbReference type="Gramene" id="Mp8g09640.1">
    <property type="protein sequence ID" value="Mp8g09640.1.cds1"/>
    <property type="gene ID" value="Mp8g09640"/>
</dbReference>
<gene>
    <name evidence="2" type="ORF">MARPO_0008s0257</name>
</gene>
<dbReference type="Proteomes" id="UP000244005">
    <property type="component" value="Unassembled WGS sequence"/>
</dbReference>
<keyword evidence="3" id="KW-1185">Reference proteome</keyword>